<dbReference type="InterPro" id="IPR008278">
    <property type="entry name" value="4-PPantetheinyl_Trfase_dom"/>
</dbReference>
<accession>A0AB73T798</accession>
<reference evidence="4 5" key="1">
    <citation type="submission" date="2018-05" db="EMBL/GenBank/DDBJ databases">
        <authorList>
            <person name="Goeker M."/>
            <person name="Huntemann M."/>
            <person name="Clum A."/>
            <person name="Pillay M."/>
            <person name="Palaniappan K."/>
            <person name="Varghese N."/>
            <person name="Mikhailova N."/>
            <person name="Stamatis D."/>
            <person name="Reddy T."/>
            <person name="Daum C."/>
            <person name="Shapiro N."/>
            <person name="Ivanova N."/>
            <person name="Kyrpides N."/>
            <person name="Woyke T."/>
        </authorList>
    </citation>
    <scope>NUCLEOTIDE SEQUENCE [LARGE SCALE GENOMIC DNA]</scope>
    <source>
        <strain evidence="4 5">DSM 26524</strain>
    </source>
</reference>
<keyword evidence="2 4" id="KW-0808">Transferase</keyword>
<name>A0AB73T798_9FIRM</name>
<dbReference type="RefSeq" id="WP_109625353.1">
    <property type="nucleotide sequence ID" value="NZ_JANKBI010000002.1"/>
</dbReference>
<organism evidence="4 5">
    <name type="scientific">Murimonas intestini</name>
    <dbReference type="NCBI Taxonomy" id="1337051"/>
    <lineage>
        <taxon>Bacteria</taxon>
        <taxon>Bacillati</taxon>
        <taxon>Bacillota</taxon>
        <taxon>Clostridia</taxon>
        <taxon>Lachnospirales</taxon>
        <taxon>Lachnospiraceae</taxon>
        <taxon>Murimonas</taxon>
    </lineage>
</organism>
<dbReference type="Pfam" id="PF01648">
    <property type="entry name" value="ACPS"/>
    <property type="match status" value="1"/>
</dbReference>
<dbReference type="GO" id="GO:0019878">
    <property type="term" value="P:lysine biosynthetic process via aminoadipic acid"/>
    <property type="evidence" value="ECO:0007669"/>
    <property type="project" value="TreeGrafter"/>
</dbReference>
<dbReference type="GO" id="GO:0000287">
    <property type="term" value="F:magnesium ion binding"/>
    <property type="evidence" value="ECO:0007669"/>
    <property type="project" value="InterPro"/>
</dbReference>
<comment type="similarity">
    <text evidence="1">Belongs to the P-Pant transferase superfamily. Gsp/Sfp/HetI/AcpT family.</text>
</comment>
<protein>
    <submittedName>
        <fullName evidence="4">Phosphopantetheinyl transferase</fullName>
    </submittedName>
</protein>
<evidence type="ECO:0000313" key="4">
    <source>
        <dbReference type="EMBL" id="PWJ77239.1"/>
    </source>
</evidence>
<dbReference type="AlphaFoldDB" id="A0AB73T798"/>
<dbReference type="Proteomes" id="UP000245412">
    <property type="component" value="Unassembled WGS sequence"/>
</dbReference>
<dbReference type="PANTHER" id="PTHR12215">
    <property type="entry name" value="PHOSPHOPANTETHEINE TRANSFERASE"/>
    <property type="match status" value="1"/>
</dbReference>
<dbReference type="EMBL" id="QGGY01000003">
    <property type="protein sequence ID" value="PWJ77239.1"/>
    <property type="molecule type" value="Genomic_DNA"/>
</dbReference>
<evidence type="ECO:0000313" key="5">
    <source>
        <dbReference type="Proteomes" id="UP000245412"/>
    </source>
</evidence>
<comment type="caution">
    <text evidence="4">The sequence shown here is derived from an EMBL/GenBank/DDBJ whole genome shotgun (WGS) entry which is preliminary data.</text>
</comment>
<dbReference type="InterPro" id="IPR037143">
    <property type="entry name" value="4-PPantetheinyl_Trfase_dom_sf"/>
</dbReference>
<sequence>MQRIKAYLLKSEEWLQEPYIDKIMELLPRERYEKARNLKNPKARAQSVLAYALLAMKLQEDWGTGFMPDILSGSRGKPYLEDYPDIFFNYSHCSRGILCAVSACETGADIETVKPYKEKLAGRVCHPKELEMLEQIADPDGRAVFFTRIWTAKESYLKYLGCGIDREMRTIDMSGCRNRSFDVYGAGFAMLEGEGFMASVCRSELTVREDGQGLQKGSTDSRISVQEVSGREILSFCGLSF</sequence>
<dbReference type="GO" id="GO:0005829">
    <property type="term" value="C:cytosol"/>
    <property type="evidence" value="ECO:0007669"/>
    <property type="project" value="TreeGrafter"/>
</dbReference>
<proteinExistence type="inferred from homology"/>
<dbReference type="Gene3D" id="3.90.470.20">
    <property type="entry name" value="4'-phosphopantetheinyl transferase domain"/>
    <property type="match status" value="2"/>
</dbReference>
<dbReference type="SUPFAM" id="SSF56214">
    <property type="entry name" value="4'-phosphopantetheinyl transferase"/>
    <property type="match status" value="2"/>
</dbReference>
<dbReference type="GO" id="GO:0008897">
    <property type="term" value="F:holo-[acyl-carrier-protein] synthase activity"/>
    <property type="evidence" value="ECO:0007669"/>
    <property type="project" value="InterPro"/>
</dbReference>
<dbReference type="PANTHER" id="PTHR12215:SF10">
    <property type="entry name" value="L-AMINOADIPATE-SEMIALDEHYDE DEHYDROGENASE-PHOSPHOPANTETHEINYL TRANSFERASE"/>
    <property type="match status" value="1"/>
</dbReference>
<gene>
    <name evidence="4" type="ORF">C7383_10380</name>
</gene>
<feature type="domain" description="4'-phosphopantetheinyl transferase" evidence="3">
    <location>
        <begin position="107"/>
        <end position="184"/>
    </location>
</feature>
<evidence type="ECO:0000259" key="3">
    <source>
        <dbReference type="Pfam" id="PF01648"/>
    </source>
</evidence>
<evidence type="ECO:0000256" key="2">
    <source>
        <dbReference type="ARBA" id="ARBA00022679"/>
    </source>
</evidence>
<keyword evidence="5" id="KW-1185">Reference proteome</keyword>
<dbReference type="InterPro" id="IPR050559">
    <property type="entry name" value="P-Pant_transferase_sf"/>
</dbReference>
<evidence type="ECO:0000256" key="1">
    <source>
        <dbReference type="ARBA" id="ARBA00010990"/>
    </source>
</evidence>